<evidence type="ECO:0000313" key="7">
    <source>
        <dbReference type="Proteomes" id="UP001501116"/>
    </source>
</evidence>
<dbReference type="InterPro" id="IPR036188">
    <property type="entry name" value="FAD/NAD-bd_sf"/>
</dbReference>
<organism evidence="6 7">
    <name type="scientific">Amycolatopsis minnesotensis</name>
    <dbReference type="NCBI Taxonomy" id="337894"/>
    <lineage>
        <taxon>Bacteria</taxon>
        <taxon>Bacillati</taxon>
        <taxon>Actinomycetota</taxon>
        <taxon>Actinomycetes</taxon>
        <taxon>Pseudonocardiales</taxon>
        <taxon>Pseudonocardiaceae</taxon>
        <taxon>Amycolatopsis</taxon>
    </lineage>
</organism>
<evidence type="ECO:0000256" key="4">
    <source>
        <dbReference type="ARBA" id="ARBA00023033"/>
    </source>
</evidence>
<dbReference type="EMBL" id="BAAANN010000039">
    <property type="protein sequence ID" value="GAA1983762.1"/>
    <property type="molecule type" value="Genomic_DNA"/>
</dbReference>
<dbReference type="RefSeq" id="WP_344429164.1">
    <property type="nucleotide sequence ID" value="NZ_BAAANN010000039.1"/>
</dbReference>
<evidence type="ECO:0000313" key="6">
    <source>
        <dbReference type="EMBL" id="GAA1983762.1"/>
    </source>
</evidence>
<evidence type="ECO:0000259" key="5">
    <source>
        <dbReference type="Pfam" id="PF01494"/>
    </source>
</evidence>
<evidence type="ECO:0000256" key="3">
    <source>
        <dbReference type="ARBA" id="ARBA00023002"/>
    </source>
</evidence>
<dbReference type="GO" id="GO:0004497">
    <property type="term" value="F:monooxygenase activity"/>
    <property type="evidence" value="ECO:0007669"/>
    <property type="project" value="UniProtKB-KW"/>
</dbReference>
<sequence>MSTHVIVAGGGIGGLALAQGLQRHGIEVTVLERDPSPAIRGQGYRIHIDDTGGAALHQVLTPELFDLYQATSTKAGARRIVTLDHHGTELRVIDLPERDDPVQHTAVNRRTLRQVLLDGLPVRFGSRVTGAEEREDGVRALLADGSHVDGDVLVAADGAGSVLRAVIAPEAEVADTGLRCVYGRSPLREDELTAFSAVLGPAGATLVFGAYNPRRPIAELDTEVALDPVDGYLMWALITTEDLSEDATELHRYALDVVRDWDPPLRDIVANAEVGATFPITIRTSVRVGPWPSGRLTALGDAIHAMSPAGGVGANTALRDAALLSDSLAAVNRGESDLVPAIAAYEAEMREYAFEAVESSAVAARSLVPGARS</sequence>
<proteinExistence type="predicted"/>
<evidence type="ECO:0000256" key="2">
    <source>
        <dbReference type="ARBA" id="ARBA00022827"/>
    </source>
</evidence>
<evidence type="ECO:0000256" key="1">
    <source>
        <dbReference type="ARBA" id="ARBA00022630"/>
    </source>
</evidence>
<dbReference type="PANTHER" id="PTHR47178">
    <property type="entry name" value="MONOOXYGENASE, FAD-BINDING"/>
    <property type="match status" value="1"/>
</dbReference>
<keyword evidence="7" id="KW-1185">Reference proteome</keyword>
<dbReference type="PRINTS" id="PR00420">
    <property type="entry name" value="RNGMNOXGNASE"/>
</dbReference>
<keyword evidence="4 6" id="KW-0503">Monooxygenase</keyword>
<dbReference type="InterPro" id="IPR002938">
    <property type="entry name" value="FAD-bd"/>
</dbReference>
<reference evidence="6 7" key="1">
    <citation type="journal article" date="2019" name="Int. J. Syst. Evol. Microbiol.">
        <title>The Global Catalogue of Microorganisms (GCM) 10K type strain sequencing project: providing services to taxonomists for standard genome sequencing and annotation.</title>
        <authorList>
            <consortium name="The Broad Institute Genomics Platform"/>
            <consortium name="The Broad Institute Genome Sequencing Center for Infectious Disease"/>
            <person name="Wu L."/>
            <person name="Ma J."/>
        </authorList>
    </citation>
    <scope>NUCLEOTIDE SEQUENCE [LARGE SCALE GENOMIC DNA]</scope>
    <source>
        <strain evidence="6 7">JCM 14545</strain>
    </source>
</reference>
<keyword evidence="2" id="KW-0274">FAD</keyword>
<gene>
    <name evidence="6" type="ORF">GCM10009754_71170</name>
</gene>
<dbReference type="Pfam" id="PF01494">
    <property type="entry name" value="FAD_binding_3"/>
    <property type="match status" value="1"/>
</dbReference>
<accession>A0ABN2SBC0</accession>
<dbReference type="Proteomes" id="UP001501116">
    <property type="component" value="Unassembled WGS sequence"/>
</dbReference>
<dbReference type="PANTHER" id="PTHR47178:SF5">
    <property type="entry name" value="FAD-BINDING DOMAIN-CONTAINING PROTEIN"/>
    <property type="match status" value="1"/>
</dbReference>
<protein>
    <submittedName>
        <fullName evidence="6">FAD-dependent monooxygenase</fullName>
    </submittedName>
</protein>
<name>A0ABN2SBC0_9PSEU</name>
<dbReference type="SUPFAM" id="SSF51905">
    <property type="entry name" value="FAD/NAD(P)-binding domain"/>
    <property type="match status" value="1"/>
</dbReference>
<feature type="domain" description="FAD-binding" evidence="5">
    <location>
        <begin position="3"/>
        <end position="358"/>
    </location>
</feature>
<comment type="caution">
    <text evidence="6">The sequence shown here is derived from an EMBL/GenBank/DDBJ whole genome shotgun (WGS) entry which is preliminary data.</text>
</comment>
<dbReference type="Gene3D" id="3.50.50.60">
    <property type="entry name" value="FAD/NAD(P)-binding domain"/>
    <property type="match status" value="1"/>
</dbReference>
<keyword evidence="1" id="KW-0285">Flavoprotein</keyword>
<keyword evidence="3" id="KW-0560">Oxidoreductase</keyword>